<sequence length="385" mass="43775">MTFMAYEERKAKKPASVAKSNIIFDVKPWDDSIEMADIEKNIRAIETDGLVWGTAKVLPVAYGIKKLQICCVVEDEKVSSDWLEEQITGFEELVQSVDIVAFNKLTEEIMKARKNASDASLLLSLQQLSLIDSAMQFFIPTSIIPYLDRELIEQNKEFDVAGPMSILYDDESFRKKQLLKAADVFNALIESCEALSNSVAKNYLIDYIFLNEQLLKAADVFNALIESCEALSSSVAKNYLIDYIFLNEQLIKLGERKMEAKYKKIIAYTFRRPTVMLMLFRMLARKQPVWMTKALGIRQTMLFLLDEFGISNLITAITEGPDCFSNVVFTMNLSRTLAKKPSGMEEMKYFGLIKKQFFHAFEANCHVDALPYAGQETARMDDGMA</sequence>
<evidence type="ECO:0000259" key="5">
    <source>
        <dbReference type="SMART" id="SM00888"/>
    </source>
</evidence>
<evidence type="ECO:0000313" key="7">
    <source>
        <dbReference type="Proteomes" id="UP000271098"/>
    </source>
</evidence>
<dbReference type="CDD" id="cd00292">
    <property type="entry name" value="EF1B"/>
    <property type="match status" value="1"/>
</dbReference>
<evidence type="ECO:0000313" key="6">
    <source>
        <dbReference type="EMBL" id="VDN21323.1"/>
    </source>
</evidence>
<proteinExistence type="inferred from homology"/>
<keyword evidence="7" id="KW-1185">Reference proteome</keyword>
<gene>
    <name evidence="6" type="ORF">GPUH_LOCUS12934</name>
</gene>
<keyword evidence="2 4" id="KW-0251">Elongation factor</keyword>
<dbReference type="SMART" id="SM00888">
    <property type="entry name" value="EF1_GNE"/>
    <property type="match status" value="1"/>
</dbReference>
<dbReference type="GO" id="GO:0005829">
    <property type="term" value="C:cytosol"/>
    <property type="evidence" value="ECO:0007669"/>
    <property type="project" value="TreeGrafter"/>
</dbReference>
<dbReference type="InterPro" id="IPR036219">
    <property type="entry name" value="eEF-1beta-like_sf"/>
</dbReference>
<protein>
    <submittedName>
        <fullName evidence="8">EF1_GNE domain-containing protein</fullName>
    </submittedName>
</protein>
<evidence type="ECO:0000256" key="4">
    <source>
        <dbReference type="RuleBase" id="RU003791"/>
    </source>
</evidence>
<evidence type="ECO:0000256" key="1">
    <source>
        <dbReference type="ARBA" id="ARBA00007411"/>
    </source>
</evidence>
<dbReference type="SUPFAM" id="SSF54984">
    <property type="entry name" value="eEF-1beta-like"/>
    <property type="match status" value="1"/>
</dbReference>
<dbReference type="PANTHER" id="PTHR11595">
    <property type="entry name" value="EF-HAND AND COILED-COIL DOMAIN-CONTAINING FAMILY MEMBER"/>
    <property type="match status" value="1"/>
</dbReference>
<reference evidence="8" key="1">
    <citation type="submission" date="2016-06" db="UniProtKB">
        <authorList>
            <consortium name="WormBaseParasite"/>
        </authorList>
    </citation>
    <scope>IDENTIFICATION</scope>
</reference>
<reference evidence="6 7" key="2">
    <citation type="submission" date="2018-11" db="EMBL/GenBank/DDBJ databases">
        <authorList>
            <consortium name="Pathogen Informatics"/>
        </authorList>
    </citation>
    <scope>NUCLEOTIDE SEQUENCE [LARGE SCALE GENOMIC DNA]</scope>
</reference>
<dbReference type="PANTHER" id="PTHR11595:SF21">
    <property type="entry name" value="ELONGATION FACTOR 1-BETA"/>
    <property type="match status" value="1"/>
</dbReference>
<dbReference type="InterPro" id="IPR014717">
    <property type="entry name" value="Transl_elong_EF1B/ribsomal_bS6"/>
</dbReference>
<evidence type="ECO:0000256" key="3">
    <source>
        <dbReference type="ARBA" id="ARBA00022917"/>
    </source>
</evidence>
<dbReference type="InterPro" id="IPR001326">
    <property type="entry name" value="Transl_elong_EF1B_B/D_CS"/>
</dbReference>
<organism evidence="8">
    <name type="scientific">Gongylonema pulchrum</name>
    <dbReference type="NCBI Taxonomy" id="637853"/>
    <lineage>
        <taxon>Eukaryota</taxon>
        <taxon>Metazoa</taxon>
        <taxon>Ecdysozoa</taxon>
        <taxon>Nematoda</taxon>
        <taxon>Chromadorea</taxon>
        <taxon>Rhabditida</taxon>
        <taxon>Spirurina</taxon>
        <taxon>Spiruromorpha</taxon>
        <taxon>Spiruroidea</taxon>
        <taxon>Gongylonematidae</taxon>
        <taxon>Gongylonema</taxon>
    </lineage>
</organism>
<dbReference type="WBParaSite" id="GPUH_0001294801-mRNA-1">
    <property type="protein sequence ID" value="GPUH_0001294801-mRNA-1"/>
    <property type="gene ID" value="GPUH_0001294801"/>
</dbReference>
<keyword evidence="3 4" id="KW-0648">Protein biosynthesis</keyword>
<dbReference type="InterPro" id="IPR014038">
    <property type="entry name" value="EF1B_bsu/dsu_GNE"/>
</dbReference>
<dbReference type="GO" id="GO:0003746">
    <property type="term" value="F:translation elongation factor activity"/>
    <property type="evidence" value="ECO:0007669"/>
    <property type="project" value="UniProtKB-KW"/>
</dbReference>
<evidence type="ECO:0000313" key="8">
    <source>
        <dbReference type="WBParaSite" id="GPUH_0001294801-mRNA-1"/>
    </source>
</evidence>
<dbReference type="EMBL" id="UYRT01079749">
    <property type="protein sequence ID" value="VDN21323.1"/>
    <property type="molecule type" value="Genomic_DNA"/>
</dbReference>
<dbReference type="Pfam" id="PF00736">
    <property type="entry name" value="EF1_GNE"/>
    <property type="match status" value="1"/>
</dbReference>
<dbReference type="Gene3D" id="3.30.70.60">
    <property type="match status" value="1"/>
</dbReference>
<comment type="similarity">
    <text evidence="1 4">Belongs to the EF-1-beta/EF-1-delta family.</text>
</comment>
<dbReference type="OrthoDB" id="331763at2759"/>
<dbReference type="GO" id="GO:0005853">
    <property type="term" value="C:eukaryotic translation elongation factor 1 complex"/>
    <property type="evidence" value="ECO:0007669"/>
    <property type="project" value="InterPro"/>
</dbReference>
<dbReference type="GO" id="GO:0005085">
    <property type="term" value="F:guanyl-nucleotide exchange factor activity"/>
    <property type="evidence" value="ECO:0007669"/>
    <property type="project" value="TreeGrafter"/>
</dbReference>
<dbReference type="Proteomes" id="UP000271098">
    <property type="component" value="Unassembled WGS sequence"/>
</dbReference>
<dbReference type="InterPro" id="IPR049720">
    <property type="entry name" value="EF1B_bsu/dsu"/>
</dbReference>
<accession>A0A183DW43</accession>
<name>A0A183DW43_9BILA</name>
<evidence type="ECO:0000256" key="2">
    <source>
        <dbReference type="ARBA" id="ARBA00022768"/>
    </source>
</evidence>
<dbReference type="PROSITE" id="PS00825">
    <property type="entry name" value="EF1BD_2"/>
    <property type="match status" value="1"/>
</dbReference>
<dbReference type="AlphaFoldDB" id="A0A183DW43"/>
<feature type="domain" description="Translation elongation factor EF1B beta/delta subunit guanine nucleotide exchange" evidence="5">
    <location>
        <begin position="19"/>
        <end position="105"/>
    </location>
</feature>
<dbReference type="FunFam" id="3.30.70.60:FF:000001">
    <property type="entry name" value="Elongation factor 1-beta 1 like"/>
    <property type="match status" value="1"/>
</dbReference>